<dbReference type="PRINTS" id="PR01657">
    <property type="entry name" value="MCMFAMILY"/>
</dbReference>
<dbReference type="GO" id="GO:0005694">
    <property type="term" value="C:chromosome"/>
    <property type="evidence" value="ECO:0007669"/>
    <property type="project" value="UniProtKB-SubCell"/>
</dbReference>
<evidence type="ECO:0000256" key="7">
    <source>
        <dbReference type="ARBA" id="ARBA00022801"/>
    </source>
</evidence>
<evidence type="ECO:0000256" key="9">
    <source>
        <dbReference type="ARBA" id="ARBA00022840"/>
    </source>
</evidence>
<dbReference type="Pfam" id="PF00493">
    <property type="entry name" value="MCM"/>
    <property type="match status" value="1"/>
</dbReference>
<keyword evidence="8 16" id="KW-0347">Helicase</keyword>
<dbReference type="GO" id="GO:0005524">
    <property type="term" value="F:ATP binding"/>
    <property type="evidence" value="ECO:0007669"/>
    <property type="project" value="UniProtKB-KW"/>
</dbReference>
<evidence type="ECO:0000256" key="6">
    <source>
        <dbReference type="ARBA" id="ARBA00022741"/>
    </source>
</evidence>
<dbReference type="GO" id="GO:0006271">
    <property type="term" value="P:DNA strand elongation involved in DNA replication"/>
    <property type="evidence" value="ECO:0007669"/>
    <property type="project" value="TreeGrafter"/>
</dbReference>
<dbReference type="PANTHER" id="PTHR11630">
    <property type="entry name" value="DNA REPLICATION LICENSING FACTOR MCM FAMILY MEMBER"/>
    <property type="match status" value="1"/>
</dbReference>
<dbReference type="GO" id="GO:0006270">
    <property type="term" value="P:DNA replication initiation"/>
    <property type="evidence" value="ECO:0007669"/>
    <property type="project" value="InterPro"/>
</dbReference>
<protein>
    <recommendedName>
        <fullName evidence="16">DNA replication licensing factor MCM7</fullName>
        <ecNumber evidence="16">3.6.4.12</ecNumber>
    </recommendedName>
</protein>
<dbReference type="InterPro" id="IPR003593">
    <property type="entry name" value="AAA+_ATPase"/>
</dbReference>
<dbReference type="CDD" id="cd17758">
    <property type="entry name" value="MCM7"/>
    <property type="match status" value="1"/>
</dbReference>
<feature type="domain" description="MCM C-terminal AAA(+) ATPase" evidence="17">
    <location>
        <begin position="336"/>
        <end position="541"/>
    </location>
</feature>
<keyword evidence="4" id="KW-0158">Chromosome</keyword>
<dbReference type="Pfam" id="PF17855">
    <property type="entry name" value="MCM_lid"/>
    <property type="match status" value="1"/>
</dbReference>
<dbReference type="Gene3D" id="2.20.28.10">
    <property type="match status" value="1"/>
</dbReference>
<dbReference type="InterPro" id="IPR012340">
    <property type="entry name" value="NA-bd_OB-fold"/>
</dbReference>
<keyword evidence="18" id="KW-1185">Reference proteome</keyword>
<dbReference type="InterPro" id="IPR031327">
    <property type="entry name" value="MCM"/>
</dbReference>
<keyword evidence="7 16" id="KW-0378">Hydrolase</keyword>
<dbReference type="AlphaFoldDB" id="A0AAJ7E1M3"/>
<sequence>MPPKLARDYNKDRDQLKMFLTEYSKMDEKTGNKHFKYREQLTRLAHREQIALVISLDDVKDFDDELAEVIASNARRYVTLLLNLVQEILPDFKEKTITAKDTLDIYIEHRLMMEARNQHPGEQRDPRNKYAPELMRRFEIYFENFNDAKQMSVRDIKATYVGQLVTVRGIVTRSTEVKPLMVVSTYTCDQCGAETYQTVQSMSFMPLQSCPSDDCRVNKSGGRLYQQTKGSKFIKFQEIKVQEHSDQVPVGHIPRSLTLFCRGELTRQCQPGDHIVLTGIFLPLMKTGFVARESAGLLCDTYMDAHKIENLSLTKDDTSANELTDEEMAILAQDDFYSKLASSIAPEIYGLEDVKKALLLLLVGGTDKKKGDIKIRGNINICLMGDPGVAKSQLLSFITRLSPRSQYTTGRGSSGVGLTASVMKDPLTSQMILEGGALVLADQGICCIDEFDKMAETDRTAIHEVMEQQTISIAKAGIMARLNARVSILAAANPAYGRYNPKRSVEQNIQLPAALLSRFDLLWLIQDRADRDNDLKLAQHITYVHQHGQQPPTEFEALDMTLMRKYIQMCKSKEPYMPEELTDYVVDTYVEMRREARKSQDQTFTSARNLLGVLRLATALARLRLSDQVEKYDVQEAHRLIEMSKHSINYSDVKVSSGPNQRRNKMYAIIRELAGEGKVVKVHEILERCTGKGFKPDEINDMIEQYEELNVWQVNQARTTITLV</sequence>
<gene>
    <name evidence="19" type="primary">LOC105367489</name>
    <name evidence="16" type="synonym">MCM7</name>
</gene>
<proteinExistence type="inferred from homology"/>
<dbReference type="Gene3D" id="3.40.50.300">
    <property type="entry name" value="P-loop containing nucleotide triphosphate hydrolases"/>
    <property type="match status" value="1"/>
</dbReference>
<evidence type="ECO:0000313" key="19">
    <source>
        <dbReference type="RefSeq" id="XP_011504520.1"/>
    </source>
</evidence>
<organism evidence="18 19">
    <name type="scientific">Ceratosolen solmsi marchali</name>
    <dbReference type="NCBI Taxonomy" id="326594"/>
    <lineage>
        <taxon>Eukaryota</taxon>
        <taxon>Metazoa</taxon>
        <taxon>Ecdysozoa</taxon>
        <taxon>Arthropoda</taxon>
        <taxon>Hexapoda</taxon>
        <taxon>Insecta</taxon>
        <taxon>Pterygota</taxon>
        <taxon>Neoptera</taxon>
        <taxon>Endopterygota</taxon>
        <taxon>Hymenoptera</taxon>
        <taxon>Apocrita</taxon>
        <taxon>Proctotrupomorpha</taxon>
        <taxon>Chalcidoidea</taxon>
        <taxon>Agaonidae</taxon>
        <taxon>Agaoninae</taxon>
        <taxon>Ceratosolen</taxon>
    </lineage>
</organism>
<evidence type="ECO:0000256" key="14">
    <source>
        <dbReference type="ARBA" id="ARBA00048432"/>
    </source>
</evidence>
<dbReference type="GeneID" id="105367489"/>
<dbReference type="InterPro" id="IPR027417">
    <property type="entry name" value="P-loop_NTPase"/>
</dbReference>
<evidence type="ECO:0000256" key="13">
    <source>
        <dbReference type="ARBA" id="ARBA00023306"/>
    </source>
</evidence>
<dbReference type="Pfam" id="PF24901">
    <property type="entry name" value="WHD_MCM7"/>
    <property type="match status" value="1"/>
</dbReference>
<dbReference type="InterPro" id="IPR008050">
    <property type="entry name" value="MCM7"/>
</dbReference>
<dbReference type="RefSeq" id="XP_011504520.1">
    <property type="nucleotide sequence ID" value="XM_011506218.1"/>
</dbReference>
<dbReference type="GO" id="GO:0017116">
    <property type="term" value="F:single-stranded DNA helicase activity"/>
    <property type="evidence" value="ECO:0007669"/>
    <property type="project" value="TreeGrafter"/>
</dbReference>
<keyword evidence="9 15" id="KW-0067">ATP-binding</keyword>
<dbReference type="FunFam" id="3.40.50.300:FF:000288">
    <property type="entry name" value="DNA replication licensing factor MCM7"/>
    <property type="match status" value="1"/>
</dbReference>
<dbReference type="Gene3D" id="2.40.50.140">
    <property type="entry name" value="Nucleic acid-binding proteins"/>
    <property type="match status" value="1"/>
</dbReference>
<dbReference type="FunFam" id="2.20.28.10:FF:000004">
    <property type="entry name" value="DNA replication licensing factor MCM7"/>
    <property type="match status" value="1"/>
</dbReference>
<dbReference type="PROSITE" id="PS00847">
    <property type="entry name" value="MCM_1"/>
    <property type="match status" value="1"/>
</dbReference>
<comment type="catalytic activity">
    <reaction evidence="14">
        <text>ATP + H2O = ADP + phosphate + H(+)</text>
        <dbReference type="Rhea" id="RHEA:13065"/>
        <dbReference type="ChEBI" id="CHEBI:15377"/>
        <dbReference type="ChEBI" id="CHEBI:15378"/>
        <dbReference type="ChEBI" id="CHEBI:30616"/>
        <dbReference type="ChEBI" id="CHEBI:43474"/>
        <dbReference type="ChEBI" id="CHEBI:456216"/>
        <dbReference type="EC" id="3.6.4.12"/>
    </reaction>
    <physiologicalReaction direction="left-to-right" evidence="14">
        <dbReference type="Rhea" id="RHEA:13066"/>
    </physiologicalReaction>
</comment>
<evidence type="ECO:0000259" key="17">
    <source>
        <dbReference type="PROSITE" id="PS50051"/>
    </source>
</evidence>
<evidence type="ECO:0000256" key="4">
    <source>
        <dbReference type="ARBA" id="ARBA00022454"/>
    </source>
</evidence>
<comment type="similarity">
    <text evidence="3 15">Belongs to the MCM family.</text>
</comment>
<dbReference type="InterPro" id="IPR027925">
    <property type="entry name" value="MCM_N"/>
</dbReference>
<evidence type="ECO:0000256" key="8">
    <source>
        <dbReference type="ARBA" id="ARBA00022806"/>
    </source>
</evidence>
<dbReference type="InterPro" id="IPR001208">
    <property type="entry name" value="MCM_dom"/>
</dbReference>
<dbReference type="Pfam" id="PF14551">
    <property type="entry name" value="MCM_N"/>
    <property type="match status" value="1"/>
</dbReference>
<evidence type="ECO:0000256" key="11">
    <source>
        <dbReference type="ARBA" id="ARBA00023125"/>
    </source>
</evidence>
<keyword evidence="12 16" id="KW-0539">Nucleus</keyword>
<accession>A0AAJ7E1M3</accession>
<dbReference type="GO" id="GO:0042555">
    <property type="term" value="C:MCM complex"/>
    <property type="evidence" value="ECO:0007669"/>
    <property type="project" value="InterPro"/>
</dbReference>
<comment type="subcellular location">
    <subcellularLocation>
        <location evidence="2">Chromosome</location>
    </subcellularLocation>
    <subcellularLocation>
        <location evidence="1 16">Nucleus</location>
    </subcellularLocation>
</comment>
<keyword evidence="10" id="KW-0832">Ubl conjugation</keyword>
<evidence type="ECO:0000256" key="3">
    <source>
        <dbReference type="ARBA" id="ARBA00008010"/>
    </source>
</evidence>
<comment type="function">
    <text evidence="16">Acts as component of the MCM2-7 complex (MCM complex) which is the replicative helicase essential for 'once per cell cycle' DNA replication initiation and elongation in eukaryotic cells. The active ATPase sites in the MCM2-7 ring are formed through the interaction surfaces of two neighboring subunits such that a critical structure of a conserved arginine finger motif is provided in trans relative to the ATP-binding site of the Walker A box of the adjacent subunit. The six ATPase active sites, however, are likely to contribute differentially to the complex helicase activity.</text>
</comment>
<dbReference type="KEGG" id="csol:105367489"/>
<dbReference type="Proteomes" id="UP000695007">
    <property type="component" value="Unplaced"/>
</dbReference>
<dbReference type="PROSITE" id="PS50051">
    <property type="entry name" value="MCM_2"/>
    <property type="match status" value="1"/>
</dbReference>
<dbReference type="FunFam" id="3.30.1640.10:FF:000007">
    <property type="entry name" value="DNA replication licensing factor MCM7"/>
    <property type="match status" value="1"/>
</dbReference>
<dbReference type="InterPro" id="IPR018525">
    <property type="entry name" value="MCM_CS"/>
</dbReference>
<dbReference type="GO" id="GO:0016787">
    <property type="term" value="F:hydrolase activity"/>
    <property type="evidence" value="ECO:0007669"/>
    <property type="project" value="UniProtKB-KW"/>
</dbReference>
<keyword evidence="13 16" id="KW-0131">Cell cycle</keyword>
<evidence type="ECO:0000256" key="16">
    <source>
        <dbReference type="RuleBase" id="RU365012"/>
    </source>
</evidence>
<evidence type="ECO:0000256" key="5">
    <source>
        <dbReference type="ARBA" id="ARBA00022705"/>
    </source>
</evidence>
<dbReference type="Gene3D" id="3.30.1640.10">
    <property type="entry name" value="mini-chromosome maintenance (MCM) complex, chain A, domain 1"/>
    <property type="match status" value="1"/>
</dbReference>
<evidence type="ECO:0000256" key="1">
    <source>
        <dbReference type="ARBA" id="ARBA00004123"/>
    </source>
</evidence>
<name>A0AAJ7E1M3_9HYME</name>
<evidence type="ECO:0000256" key="15">
    <source>
        <dbReference type="RuleBase" id="RU004070"/>
    </source>
</evidence>
<dbReference type="InterPro" id="IPR033762">
    <property type="entry name" value="MCM_OB"/>
</dbReference>
<dbReference type="SUPFAM" id="SSF52540">
    <property type="entry name" value="P-loop containing nucleoside triphosphate hydrolases"/>
    <property type="match status" value="1"/>
</dbReference>
<dbReference type="SUPFAM" id="SSF50249">
    <property type="entry name" value="Nucleic acid-binding proteins"/>
    <property type="match status" value="1"/>
</dbReference>
<keyword evidence="6 15" id="KW-0547">Nucleotide-binding</keyword>
<dbReference type="GO" id="GO:0000727">
    <property type="term" value="P:double-strand break repair via break-induced replication"/>
    <property type="evidence" value="ECO:0007669"/>
    <property type="project" value="TreeGrafter"/>
</dbReference>
<keyword evidence="5 16" id="KW-0235">DNA replication</keyword>
<dbReference type="Pfam" id="PF17207">
    <property type="entry name" value="MCM_OB"/>
    <property type="match status" value="1"/>
</dbReference>
<dbReference type="PRINTS" id="PR01663">
    <property type="entry name" value="MCMPROTEIN7"/>
</dbReference>
<evidence type="ECO:0000313" key="18">
    <source>
        <dbReference type="Proteomes" id="UP000695007"/>
    </source>
</evidence>
<dbReference type="SMART" id="SM00382">
    <property type="entry name" value="AAA"/>
    <property type="match status" value="1"/>
</dbReference>
<dbReference type="CTD" id="4176"/>
<evidence type="ECO:0000256" key="2">
    <source>
        <dbReference type="ARBA" id="ARBA00004286"/>
    </source>
</evidence>
<evidence type="ECO:0000256" key="10">
    <source>
        <dbReference type="ARBA" id="ARBA00022843"/>
    </source>
</evidence>
<dbReference type="GO" id="GO:0005634">
    <property type="term" value="C:nucleus"/>
    <property type="evidence" value="ECO:0007669"/>
    <property type="project" value="UniProtKB-SubCell"/>
</dbReference>
<dbReference type="SMART" id="SM00350">
    <property type="entry name" value="MCM"/>
    <property type="match status" value="1"/>
</dbReference>
<dbReference type="GO" id="GO:0003697">
    <property type="term" value="F:single-stranded DNA binding"/>
    <property type="evidence" value="ECO:0007669"/>
    <property type="project" value="TreeGrafter"/>
</dbReference>
<reference evidence="19" key="1">
    <citation type="submission" date="2025-08" db="UniProtKB">
        <authorList>
            <consortium name="RefSeq"/>
        </authorList>
    </citation>
    <scope>IDENTIFICATION</scope>
</reference>
<keyword evidence="11 15" id="KW-0238">DNA-binding</keyword>
<dbReference type="EC" id="3.6.4.12" evidence="16"/>
<dbReference type="InterPro" id="IPR041562">
    <property type="entry name" value="MCM_lid"/>
</dbReference>
<evidence type="ECO:0000256" key="12">
    <source>
        <dbReference type="ARBA" id="ARBA00023242"/>
    </source>
</evidence>
<dbReference type="PANTHER" id="PTHR11630:SF26">
    <property type="entry name" value="DNA REPLICATION LICENSING FACTOR MCM7"/>
    <property type="match status" value="1"/>
</dbReference>